<dbReference type="EMBL" id="JAIWYP010000003">
    <property type="protein sequence ID" value="KAH3858889.1"/>
    <property type="molecule type" value="Genomic_DNA"/>
</dbReference>
<organism evidence="1 3">
    <name type="scientific">Dreissena polymorpha</name>
    <name type="common">Zebra mussel</name>
    <name type="synonym">Mytilus polymorpha</name>
    <dbReference type="NCBI Taxonomy" id="45954"/>
    <lineage>
        <taxon>Eukaryota</taxon>
        <taxon>Metazoa</taxon>
        <taxon>Spiralia</taxon>
        <taxon>Lophotrochozoa</taxon>
        <taxon>Mollusca</taxon>
        <taxon>Bivalvia</taxon>
        <taxon>Autobranchia</taxon>
        <taxon>Heteroconchia</taxon>
        <taxon>Euheterodonta</taxon>
        <taxon>Imparidentia</taxon>
        <taxon>Neoheterodontei</taxon>
        <taxon>Myida</taxon>
        <taxon>Dreissenoidea</taxon>
        <taxon>Dreissenidae</taxon>
        <taxon>Dreissena</taxon>
    </lineage>
</organism>
<reference evidence="1" key="2">
    <citation type="submission" date="2020-11" db="EMBL/GenBank/DDBJ databases">
        <authorList>
            <person name="McCartney M.A."/>
            <person name="Auch B."/>
            <person name="Kono T."/>
            <person name="Mallez S."/>
            <person name="Becker A."/>
            <person name="Gohl D.M."/>
            <person name="Silverstein K.A.T."/>
            <person name="Koren S."/>
            <person name="Bechman K.B."/>
            <person name="Herman A."/>
            <person name="Abrahante J.E."/>
            <person name="Garbe J."/>
        </authorList>
    </citation>
    <scope>NUCLEOTIDE SEQUENCE</scope>
    <source>
        <strain evidence="1">Duluth1</strain>
        <tissue evidence="1">Whole animal</tissue>
    </source>
</reference>
<evidence type="ECO:0000313" key="1">
    <source>
        <dbReference type="EMBL" id="KAH3858668.1"/>
    </source>
</evidence>
<dbReference type="AlphaFoldDB" id="A0A9D4LHF7"/>
<accession>A0A9D4LHF7</accession>
<protein>
    <submittedName>
        <fullName evidence="1">Uncharacterized protein</fullName>
    </submittedName>
</protein>
<reference evidence="1" key="1">
    <citation type="journal article" date="2019" name="bioRxiv">
        <title>The Genome of the Zebra Mussel, Dreissena polymorpha: A Resource for Invasive Species Research.</title>
        <authorList>
            <person name="McCartney M.A."/>
            <person name="Auch B."/>
            <person name="Kono T."/>
            <person name="Mallez S."/>
            <person name="Zhang Y."/>
            <person name="Obille A."/>
            <person name="Becker A."/>
            <person name="Abrahante J.E."/>
            <person name="Garbe J."/>
            <person name="Badalamenti J.P."/>
            <person name="Herman A."/>
            <person name="Mangelson H."/>
            <person name="Liachko I."/>
            <person name="Sullivan S."/>
            <person name="Sone E.D."/>
            <person name="Koren S."/>
            <person name="Silverstein K.A.T."/>
            <person name="Beckman K.B."/>
            <person name="Gohl D.M."/>
        </authorList>
    </citation>
    <scope>NUCLEOTIDE SEQUENCE</scope>
    <source>
        <strain evidence="1">Duluth1</strain>
        <tissue evidence="1">Whole animal</tissue>
    </source>
</reference>
<proteinExistence type="predicted"/>
<evidence type="ECO:0000313" key="3">
    <source>
        <dbReference type="Proteomes" id="UP000828390"/>
    </source>
</evidence>
<dbReference type="Proteomes" id="UP000828390">
    <property type="component" value="Unassembled WGS sequence"/>
</dbReference>
<comment type="caution">
    <text evidence="1">The sequence shown here is derived from an EMBL/GenBank/DDBJ whole genome shotgun (WGS) entry which is preliminary data.</text>
</comment>
<keyword evidence="3" id="KW-1185">Reference proteome</keyword>
<gene>
    <name evidence="1" type="ORF">DPMN_101293</name>
    <name evidence="2" type="ORF">DPMN_101533</name>
</gene>
<name>A0A9D4LHF7_DREPO</name>
<evidence type="ECO:0000313" key="2">
    <source>
        <dbReference type="EMBL" id="KAH3858889.1"/>
    </source>
</evidence>
<sequence length="92" mass="10632">MGLKTTANIELMMDICRCDDYTREPMNKKLNTRKASEEIKYTDAETRKRRFQKWMNLLHSPICDQSIGASVINEPKEKRMSPLSSKRPVIGG</sequence>
<dbReference type="EMBL" id="JAIWYP010000003">
    <property type="protein sequence ID" value="KAH3858668.1"/>
    <property type="molecule type" value="Genomic_DNA"/>
</dbReference>